<dbReference type="PANTHER" id="PTHR10732">
    <property type="entry name" value="40S RIBOSOMAL PROTEIN S17"/>
    <property type="match status" value="1"/>
</dbReference>
<dbReference type="GO" id="GO:0005840">
    <property type="term" value="C:ribosome"/>
    <property type="evidence" value="ECO:0007669"/>
    <property type="project" value="UniProtKB-KW"/>
</dbReference>
<evidence type="ECO:0000313" key="6">
    <source>
        <dbReference type="Proteomes" id="UP000533207"/>
    </source>
</evidence>
<comment type="similarity">
    <text evidence="1 4">Belongs to the eukaryotic ribosomal protein eS17 family.</text>
</comment>
<dbReference type="HAMAP" id="MF_00511">
    <property type="entry name" value="Ribosomal_eS17"/>
    <property type="match status" value="1"/>
</dbReference>
<dbReference type="GO" id="GO:1990904">
    <property type="term" value="C:ribonucleoprotein complex"/>
    <property type="evidence" value="ECO:0007669"/>
    <property type="project" value="UniProtKB-KW"/>
</dbReference>
<proteinExistence type="inferred from homology"/>
<dbReference type="GO" id="GO:0006412">
    <property type="term" value="P:translation"/>
    <property type="evidence" value="ECO:0007669"/>
    <property type="project" value="UniProtKB-UniRule"/>
</dbReference>
<dbReference type="Pfam" id="PF00833">
    <property type="entry name" value="Ribosomal_S17e"/>
    <property type="match status" value="1"/>
</dbReference>
<dbReference type="Proteomes" id="UP000533207">
    <property type="component" value="Unassembled WGS sequence"/>
</dbReference>
<sequence>MGRIRQTFIKRTGEELIEKFADKFTSDFEENKKAVEEVAMISTKTLRNRVAGYVTAKVKKMNA</sequence>
<keyword evidence="2 4" id="KW-0689">Ribosomal protein</keyword>
<dbReference type="GO" id="GO:0003735">
    <property type="term" value="F:structural constituent of ribosome"/>
    <property type="evidence" value="ECO:0007669"/>
    <property type="project" value="InterPro"/>
</dbReference>
<evidence type="ECO:0000256" key="2">
    <source>
        <dbReference type="ARBA" id="ARBA00022980"/>
    </source>
</evidence>
<gene>
    <name evidence="4" type="primary">rps17e</name>
    <name evidence="5" type="ORF">HNP90_001708</name>
</gene>
<organism evidence="5 6">
    <name type="scientific">Methanococcus maripaludis</name>
    <name type="common">Methanococcus deltae</name>
    <dbReference type="NCBI Taxonomy" id="39152"/>
    <lineage>
        <taxon>Archaea</taxon>
        <taxon>Methanobacteriati</taxon>
        <taxon>Methanobacteriota</taxon>
        <taxon>Methanomada group</taxon>
        <taxon>Methanococci</taxon>
        <taxon>Methanococcales</taxon>
        <taxon>Methanococcaceae</taxon>
        <taxon>Methanococcus</taxon>
    </lineage>
</organism>
<reference evidence="5 6" key="1">
    <citation type="submission" date="2020-07" db="EMBL/GenBank/DDBJ databases">
        <title>Genomic Encyclopedia of Type Strains, Phase IV (KMG-V): Genome sequencing to study the core and pangenomes of soil and plant-associated prokaryotes.</title>
        <authorList>
            <person name="Whitman W."/>
        </authorList>
    </citation>
    <scope>NUCLEOTIDE SEQUENCE [LARGE SCALE GENOMIC DNA]</scope>
    <source>
        <strain evidence="5 6">C8</strain>
    </source>
</reference>
<name>A0A7J9PI67_METMI</name>
<dbReference type="Gene3D" id="1.10.60.20">
    <property type="entry name" value="Ribosomal protein S17e-like"/>
    <property type="match status" value="1"/>
</dbReference>
<accession>A0A7J9PI67</accession>
<dbReference type="PROSITE" id="PS00712">
    <property type="entry name" value="RIBOSOMAL_S17E"/>
    <property type="match status" value="1"/>
</dbReference>
<dbReference type="InterPro" id="IPR018273">
    <property type="entry name" value="Ribosomal_eS17_CS"/>
</dbReference>
<dbReference type="InterPro" id="IPR001210">
    <property type="entry name" value="Ribosomal_eS17"/>
</dbReference>
<protein>
    <recommendedName>
        <fullName evidence="4">Small ribosomal subunit protein eS17</fullName>
    </recommendedName>
</protein>
<dbReference type="RefSeq" id="WP_011868789.1">
    <property type="nucleotide sequence ID" value="NZ_JACDUL010000004.1"/>
</dbReference>
<evidence type="ECO:0000256" key="3">
    <source>
        <dbReference type="ARBA" id="ARBA00023274"/>
    </source>
</evidence>
<dbReference type="OMA" id="TRDFEHN"/>
<dbReference type="GeneID" id="4928541"/>
<evidence type="ECO:0000256" key="4">
    <source>
        <dbReference type="HAMAP-Rule" id="MF_00511"/>
    </source>
</evidence>
<dbReference type="SUPFAM" id="SSF116820">
    <property type="entry name" value="Rps17e-like"/>
    <property type="match status" value="1"/>
</dbReference>
<dbReference type="AlphaFoldDB" id="A0A7J9PI67"/>
<evidence type="ECO:0000313" key="5">
    <source>
        <dbReference type="EMBL" id="MBA2862811.1"/>
    </source>
</evidence>
<evidence type="ECO:0000256" key="1">
    <source>
        <dbReference type="ARBA" id="ARBA00010444"/>
    </source>
</evidence>
<keyword evidence="3 4" id="KW-0687">Ribonucleoprotein</keyword>
<dbReference type="GO" id="GO:0005829">
    <property type="term" value="C:cytosol"/>
    <property type="evidence" value="ECO:0007669"/>
    <property type="project" value="UniProtKB-ARBA"/>
</dbReference>
<dbReference type="InterPro" id="IPR036401">
    <property type="entry name" value="Ribosomal_eS17_sf"/>
</dbReference>
<dbReference type="PANTHER" id="PTHR10732:SF0">
    <property type="entry name" value="40S RIBOSOMAL PROTEIN S17"/>
    <property type="match status" value="1"/>
</dbReference>
<dbReference type="NCBIfam" id="NF002242">
    <property type="entry name" value="PRK01151.1"/>
    <property type="match status" value="1"/>
</dbReference>
<dbReference type="SMR" id="A0A7J9PI67"/>
<dbReference type="EMBL" id="JACDUL010000004">
    <property type="protein sequence ID" value="MBA2862811.1"/>
    <property type="molecule type" value="Genomic_DNA"/>
</dbReference>
<comment type="caution">
    <text evidence="5">The sequence shown here is derived from an EMBL/GenBank/DDBJ whole genome shotgun (WGS) entry which is preliminary data.</text>
</comment>